<comment type="similarity">
    <text evidence="5">In the N-terminal section; belongs to the asparaginase 1 family.</text>
</comment>
<feature type="repeat" description="ANK" evidence="6">
    <location>
        <begin position="480"/>
        <end position="512"/>
    </location>
</feature>
<dbReference type="InterPro" id="IPR036770">
    <property type="entry name" value="Ankyrin_rpt-contain_sf"/>
</dbReference>
<dbReference type="Proteomes" id="UP000735302">
    <property type="component" value="Unassembled WGS sequence"/>
</dbReference>
<dbReference type="InterPro" id="IPR002110">
    <property type="entry name" value="Ankyrin_rpt"/>
</dbReference>
<dbReference type="InterPro" id="IPR006034">
    <property type="entry name" value="Asparaginase/glutaminase-like"/>
</dbReference>
<accession>A0AAV4E3X4</accession>
<dbReference type="PROSITE" id="PS51732">
    <property type="entry name" value="ASN_GLN_ASE_3"/>
    <property type="match status" value="1"/>
</dbReference>
<dbReference type="InterPro" id="IPR027475">
    <property type="entry name" value="Asparaginase/glutaminase_AS2"/>
</dbReference>
<evidence type="ECO:0000256" key="7">
    <source>
        <dbReference type="PROSITE-ProRule" id="PRU10100"/>
    </source>
</evidence>
<reference evidence="10 11" key="1">
    <citation type="journal article" date="2021" name="Elife">
        <title>Chloroplast acquisition without the gene transfer in kleptoplastic sea slugs, Plakobranchus ocellatus.</title>
        <authorList>
            <person name="Maeda T."/>
            <person name="Takahashi S."/>
            <person name="Yoshida T."/>
            <person name="Shimamura S."/>
            <person name="Takaki Y."/>
            <person name="Nagai Y."/>
            <person name="Toyoda A."/>
            <person name="Suzuki Y."/>
            <person name="Arimoto A."/>
            <person name="Ishii H."/>
            <person name="Satoh N."/>
            <person name="Nishiyama T."/>
            <person name="Hasebe M."/>
            <person name="Maruyama T."/>
            <person name="Minagawa J."/>
            <person name="Obokata J."/>
            <person name="Shigenobu S."/>
        </authorList>
    </citation>
    <scope>NUCLEOTIDE SEQUENCE [LARGE SCALE GENOMIC DNA]</scope>
</reference>
<dbReference type="EC" id="3.5.1.1" evidence="1"/>
<dbReference type="PRINTS" id="PR01415">
    <property type="entry name" value="ANKYRIN"/>
</dbReference>
<dbReference type="InterPro" id="IPR041725">
    <property type="entry name" value="L-asparaginase_I"/>
</dbReference>
<evidence type="ECO:0000256" key="3">
    <source>
        <dbReference type="ARBA" id="ARBA00022801"/>
    </source>
</evidence>
<keyword evidence="3" id="KW-0378">Hydrolase</keyword>
<proteinExistence type="inferred from homology"/>
<dbReference type="FunFam" id="3.40.50.40:FF:000001">
    <property type="entry name" value="L-asparaginase 1"/>
    <property type="match status" value="1"/>
</dbReference>
<dbReference type="InterPro" id="IPR040919">
    <property type="entry name" value="Asparaginase_C"/>
</dbReference>
<dbReference type="AlphaFoldDB" id="A0AAV4E3X4"/>
<dbReference type="InterPro" id="IPR027473">
    <property type="entry name" value="L-asparaginase_C"/>
</dbReference>
<dbReference type="GO" id="GO:0004067">
    <property type="term" value="F:asparaginase activity"/>
    <property type="evidence" value="ECO:0007669"/>
    <property type="project" value="UniProtKB-UniRule"/>
</dbReference>
<dbReference type="Pfam" id="PF17763">
    <property type="entry name" value="Asparaginase_C"/>
    <property type="match status" value="1"/>
</dbReference>
<dbReference type="PIRSF" id="PIRSF001220">
    <property type="entry name" value="L-ASNase_gatD"/>
    <property type="match status" value="1"/>
</dbReference>
<dbReference type="SMART" id="SM00248">
    <property type="entry name" value="ANK"/>
    <property type="match status" value="3"/>
</dbReference>
<dbReference type="Gene3D" id="3.40.50.1170">
    <property type="entry name" value="L-asparaginase, N-terminal domain"/>
    <property type="match status" value="1"/>
</dbReference>
<evidence type="ECO:0000259" key="8">
    <source>
        <dbReference type="Pfam" id="PF00710"/>
    </source>
</evidence>
<evidence type="ECO:0000256" key="4">
    <source>
        <dbReference type="ARBA" id="ARBA00023043"/>
    </source>
</evidence>
<dbReference type="InterPro" id="IPR037152">
    <property type="entry name" value="L-asparaginase_N_sf"/>
</dbReference>
<dbReference type="PROSITE" id="PS50297">
    <property type="entry name" value="ANK_REP_REGION"/>
    <property type="match status" value="2"/>
</dbReference>
<dbReference type="SUPFAM" id="SSF53774">
    <property type="entry name" value="Glutaminase/Asparaginase"/>
    <property type="match status" value="1"/>
</dbReference>
<keyword evidence="4 6" id="KW-0040">ANK repeat</keyword>
<feature type="domain" description="L-asparaginase N-terminal" evidence="8">
    <location>
        <begin position="44"/>
        <end position="265"/>
    </location>
</feature>
<gene>
    <name evidence="10" type="ORF">PoB_007702100</name>
</gene>
<dbReference type="SMART" id="SM00870">
    <property type="entry name" value="Asparaginase"/>
    <property type="match status" value="1"/>
</dbReference>
<comment type="caution">
    <text evidence="10">The sequence shown here is derived from an EMBL/GenBank/DDBJ whole genome shotgun (WGS) entry which is preliminary data.</text>
</comment>
<organism evidence="10 11">
    <name type="scientific">Plakobranchus ocellatus</name>
    <dbReference type="NCBI Taxonomy" id="259542"/>
    <lineage>
        <taxon>Eukaryota</taxon>
        <taxon>Metazoa</taxon>
        <taxon>Spiralia</taxon>
        <taxon>Lophotrochozoa</taxon>
        <taxon>Mollusca</taxon>
        <taxon>Gastropoda</taxon>
        <taxon>Heterobranchia</taxon>
        <taxon>Euthyneura</taxon>
        <taxon>Panpulmonata</taxon>
        <taxon>Sacoglossa</taxon>
        <taxon>Placobranchoidea</taxon>
        <taxon>Plakobranchidae</taxon>
        <taxon>Plakobranchus</taxon>
    </lineage>
</organism>
<feature type="active site" evidence="7">
    <location>
        <position position="164"/>
    </location>
</feature>
<evidence type="ECO:0000259" key="9">
    <source>
        <dbReference type="Pfam" id="PF17763"/>
    </source>
</evidence>
<dbReference type="InterPro" id="IPR027474">
    <property type="entry name" value="L-asparaginase_N"/>
</dbReference>
<name>A0AAV4E3X4_9GAST</name>
<dbReference type="PANTHER" id="PTHR11707">
    <property type="entry name" value="L-ASPARAGINASE"/>
    <property type="match status" value="1"/>
</dbReference>
<keyword evidence="2" id="KW-0677">Repeat</keyword>
<feature type="domain" description="Asparaginase/glutaminase C-terminal" evidence="9">
    <location>
        <begin position="285"/>
        <end position="393"/>
    </location>
</feature>
<dbReference type="InterPro" id="IPR036152">
    <property type="entry name" value="Asp/glu_Ase-like_sf"/>
</dbReference>
<evidence type="ECO:0000256" key="1">
    <source>
        <dbReference type="ARBA" id="ARBA00012920"/>
    </source>
</evidence>
<dbReference type="NCBIfam" id="TIGR00519">
    <property type="entry name" value="asnASE_I"/>
    <property type="match status" value="1"/>
</dbReference>
<dbReference type="EMBL" id="BLXT01008612">
    <property type="protein sequence ID" value="GFO50516.1"/>
    <property type="molecule type" value="Genomic_DNA"/>
</dbReference>
<dbReference type="Gene3D" id="3.40.50.40">
    <property type="match status" value="1"/>
</dbReference>
<evidence type="ECO:0000313" key="11">
    <source>
        <dbReference type="Proteomes" id="UP000735302"/>
    </source>
</evidence>
<dbReference type="PIRSF" id="PIRSF500176">
    <property type="entry name" value="L_ASNase"/>
    <property type="match status" value="1"/>
</dbReference>
<keyword evidence="11" id="KW-1185">Reference proteome</keyword>
<dbReference type="PROSITE" id="PS50088">
    <property type="entry name" value="ANK_REPEAT"/>
    <property type="match status" value="2"/>
</dbReference>
<dbReference type="Pfam" id="PF12796">
    <property type="entry name" value="Ank_2"/>
    <property type="match status" value="2"/>
</dbReference>
<evidence type="ECO:0000256" key="6">
    <source>
        <dbReference type="PROSITE-ProRule" id="PRU00023"/>
    </source>
</evidence>
<evidence type="ECO:0000256" key="2">
    <source>
        <dbReference type="ARBA" id="ARBA00022737"/>
    </source>
</evidence>
<dbReference type="FunFam" id="3.40.50.1170:FF:000003">
    <property type="entry name" value="60 kDa lysophospholipase"/>
    <property type="match status" value="1"/>
</dbReference>
<evidence type="ECO:0000313" key="10">
    <source>
        <dbReference type="EMBL" id="GFO50516.1"/>
    </source>
</evidence>
<dbReference type="GO" id="GO:0009066">
    <property type="term" value="P:aspartate family amino acid metabolic process"/>
    <property type="evidence" value="ECO:0007669"/>
    <property type="project" value="UniProtKB-ARBA"/>
</dbReference>
<dbReference type="SFLD" id="SFLDS00057">
    <property type="entry name" value="Glutaminase/Asparaginase"/>
    <property type="match status" value="1"/>
</dbReference>
<dbReference type="Gene3D" id="1.25.40.20">
    <property type="entry name" value="Ankyrin repeat-containing domain"/>
    <property type="match status" value="2"/>
</dbReference>
<sequence length="639" mass="69857">MSCENGTNDDVAPLSETTVEGIHSAAAFYRQSSSSIKSEHTSTVLVIYTGGTIGMVSKDGAYQPLANCMISKLQTLSIFNSADFQPSSSSKEDKENYLMLQMDLPNEQVLRPSTVRNKRIAYKIIEFDPLLDSSNMAISDWIKIAECIKANYEEFDGFVVLHGTDTMAYTASALSFMLENLGKPVILTGSQIPIYETRSDGRDNFLGSLIIAGNYSIPEVMVCFNEKVFRGNRCIKADADSFSAFNSPNMPPLVKLQVDIKVDYNSIYRSSSKEKFTISTSMCPNVGLLRLFPGITIQTVRAFLQPPVQGVVLQTYGAGNAPNNRPDLLALFKEAFNWGVIIVNISQCTKGNVGTAYATGMALREAGVILGGDMTPEAALTKLAYVLGKDSWNLDFKRKMMARNLRGELTSVSQPDLAITDSDLIDSVARYMCLSTREEIVKVKDAIYPCLMCAAAKANDIPAIEKLRVAGGHLGAVNQDGRTALHIACREGHINMVHYLLNHGVSVHDRDSHKKTCLYEAVLGRHLEIIRLLVQTGALLSLSPIELAVKMCCAAAENDVEGIEAWILAGVDPNCQDYDKRTPLHVAVTLECIDVSKFLVAHGAKSDMKDVFGLTPYSIALSLNQTEVLNVMSALQENP</sequence>
<dbReference type="PROSITE" id="PS00917">
    <property type="entry name" value="ASN_GLN_ASE_2"/>
    <property type="match status" value="1"/>
</dbReference>
<evidence type="ECO:0000256" key="5">
    <source>
        <dbReference type="ARBA" id="ARBA00061199"/>
    </source>
</evidence>
<dbReference type="PRINTS" id="PR00139">
    <property type="entry name" value="ASNGLNASE"/>
</dbReference>
<feature type="repeat" description="ANK" evidence="6">
    <location>
        <begin position="579"/>
        <end position="611"/>
    </location>
</feature>
<dbReference type="InterPro" id="IPR006033">
    <property type="entry name" value="AsnA_fam"/>
</dbReference>
<dbReference type="SUPFAM" id="SSF48403">
    <property type="entry name" value="Ankyrin repeat"/>
    <property type="match status" value="1"/>
</dbReference>
<dbReference type="Pfam" id="PF00710">
    <property type="entry name" value="Asparaginase"/>
    <property type="match status" value="1"/>
</dbReference>
<protein>
    <recommendedName>
        <fullName evidence="1">asparaginase</fullName>
        <ecNumber evidence="1">3.5.1.1</ecNumber>
    </recommendedName>
</protein>
<dbReference type="CDD" id="cd08963">
    <property type="entry name" value="L-asparaginase_I"/>
    <property type="match status" value="1"/>
</dbReference>
<dbReference type="PANTHER" id="PTHR11707:SF28">
    <property type="entry name" value="60 KDA LYSOPHOSPHOLIPASE"/>
    <property type="match status" value="1"/>
</dbReference>